<keyword evidence="3" id="KW-1185">Reference proteome</keyword>
<dbReference type="EMBL" id="JBICZW010000022">
    <property type="protein sequence ID" value="MFG3192689.1"/>
    <property type="molecule type" value="Genomic_DNA"/>
</dbReference>
<name>A0ABW7BYU6_9ACTN</name>
<accession>A0ABW7BYU6</accession>
<protein>
    <submittedName>
        <fullName evidence="2">Uncharacterized protein</fullName>
    </submittedName>
</protein>
<gene>
    <name evidence="2" type="ORF">ACGFYS_27555</name>
</gene>
<dbReference type="Proteomes" id="UP001604282">
    <property type="component" value="Unassembled WGS sequence"/>
</dbReference>
<sequence length="43" mass="4178">MRGTQRLIALAAVAVALALGTAAPASADMHITGTAASGDLRAD</sequence>
<organism evidence="2 3">
    <name type="scientific">Streptomyces omiyaensis</name>
    <dbReference type="NCBI Taxonomy" id="68247"/>
    <lineage>
        <taxon>Bacteria</taxon>
        <taxon>Bacillati</taxon>
        <taxon>Actinomycetota</taxon>
        <taxon>Actinomycetes</taxon>
        <taxon>Kitasatosporales</taxon>
        <taxon>Streptomycetaceae</taxon>
        <taxon>Streptomyces</taxon>
    </lineage>
</organism>
<feature type="chain" id="PRO_5045223191" evidence="1">
    <location>
        <begin position="28"/>
        <end position="43"/>
    </location>
</feature>
<keyword evidence="1" id="KW-0732">Signal</keyword>
<comment type="caution">
    <text evidence="2">The sequence shown here is derived from an EMBL/GenBank/DDBJ whole genome shotgun (WGS) entry which is preliminary data.</text>
</comment>
<dbReference type="RefSeq" id="WP_268255000.1">
    <property type="nucleotide sequence ID" value="NZ_BMVV01000022.1"/>
</dbReference>
<proteinExistence type="predicted"/>
<evidence type="ECO:0000256" key="1">
    <source>
        <dbReference type="SAM" id="SignalP"/>
    </source>
</evidence>
<feature type="signal peptide" evidence="1">
    <location>
        <begin position="1"/>
        <end position="27"/>
    </location>
</feature>
<evidence type="ECO:0000313" key="2">
    <source>
        <dbReference type="EMBL" id="MFG3192689.1"/>
    </source>
</evidence>
<evidence type="ECO:0000313" key="3">
    <source>
        <dbReference type="Proteomes" id="UP001604282"/>
    </source>
</evidence>
<reference evidence="2 3" key="1">
    <citation type="submission" date="2024-10" db="EMBL/GenBank/DDBJ databases">
        <title>The Natural Products Discovery Center: Release of the First 8490 Sequenced Strains for Exploring Actinobacteria Biosynthetic Diversity.</title>
        <authorList>
            <person name="Kalkreuter E."/>
            <person name="Kautsar S.A."/>
            <person name="Yang D."/>
            <person name="Bader C.D."/>
            <person name="Teijaro C.N."/>
            <person name="Fluegel L."/>
            <person name="Davis C.M."/>
            <person name="Simpson J.R."/>
            <person name="Lauterbach L."/>
            <person name="Steele A.D."/>
            <person name="Gui C."/>
            <person name="Meng S."/>
            <person name="Li G."/>
            <person name="Viehrig K."/>
            <person name="Ye F."/>
            <person name="Su P."/>
            <person name="Kiefer A.F."/>
            <person name="Nichols A."/>
            <person name="Cepeda A.J."/>
            <person name="Yan W."/>
            <person name="Fan B."/>
            <person name="Jiang Y."/>
            <person name="Adhikari A."/>
            <person name="Zheng C.-J."/>
            <person name="Schuster L."/>
            <person name="Cowan T.M."/>
            <person name="Smanski M.J."/>
            <person name="Chevrette M.G."/>
            <person name="De Carvalho L.P.S."/>
            <person name="Shen B."/>
        </authorList>
    </citation>
    <scope>NUCLEOTIDE SEQUENCE [LARGE SCALE GENOMIC DNA]</scope>
    <source>
        <strain evidence="2 3">NPDC048229</strain>
    </source>
</reference>